<dbReference type="OrthoDB" id="9794935at2"/>
<keyword evidence="2" id="KW-1185">Reference proteome</keyword>
<protein>
    <submittedName>
        <fullName evidence="1">Putative flavin-nucleotide-binding protein</fullName>
    </submittedName>
</protein>
<reference evidence="1 2" key="1">
    <citation type="submission" date="2018-06" db="EMBL/GenBank/DDBJ databases">
        <authorList>
            <consortium name="Pathogen Informatics"/>
            <person name="Doyle S."/>
        </authorList>
    </citation>
    <scope>NUCLEOTIDE SEQUENCE [LARGE SCALE GENOMIC DNA]</scope>
    <source>
        <strain evidence="1 2">NCTC11087</strain>
    </source>
</reference>
<gene>
    <name evidence="1" type="ORF">NCTC11087_01527</name>
</gene>
<dbReference type="Gene3D" id="2.30.110.10">
    <property type="entry name" value="Electron Transport, Fmn-binding Protein, Chain A"/>
    <property type="match status" value="1"/>
</dbReference>
<evidence type="ECO:0000313" key="2">
    <source>
        <dbReference type="Proteomes" id="UP000255523"/>
    </source>
</evidence>
<dbReference type="Proteomes" id="UP000255523">
    <property type="component" value="Unassembled WGS sequence"/>
</dbReference>
<organism evidence="1 2">
    <name type="scientific">Faecalicoccus pleomorphus</name>
    <dbReference type="NCBI Taxonomy" id="1323"/>
    <lineage>
        <taxon>Bacteria</taxon>
        <taxon>Bacillati</taxon>
        <taxon>Bacillota</taxon>
        <taxon>Erysipelotrichia</taxon>
        <taxon>Erysipelotrichales</taxon>
        <taxon>Erysipelotrichaceae</taxon>
        <taxon>Faecalicoccus</taxon>
    </lineage>
</organism>
<dbReference type="InterPro" id="IPR024747">
    <property type="entry name" value="Pyridox_Oxase-rel"/>
</dbReference>
<sequence>MRRTRQELPKEETLEILKRNTSGVLALCGMDQKPYAVPLSYVYANQKLYFHVALEGYKLELLNQNPNASFCVIDKDEILPEKFTTKYKSVIVQGKITVADEHEKRNAITHLAKKYAPDMDPQDEIDRFWNQFLILVLEPATCTGKQGIELVEDGLQL</sequence>
<dbReference type="GeneID" id="77462478"/>
<proteinExistence type="predicted"/>
<dbReference type="AlphaFoldDB" id="A0A380LRV7"/>
<dbReference type="PANTHER" id="PTHR34071:SF2">
    <property type="entry name" value="FLAVIN-NUCLEOTIDE-BINDING PROTEIN"/>
    <property type="match status" value="1"/>
</dbReference>
<dbReference type="RefSeq" id="WP_022790156.1">
    <property type="nucleotide sequence ID" value="NZ_JACJKL010000001.1"/>
</dbReference>
<dbReference type="EMBL" id="UHFX01000003">
    <property type="protein sequence ID" value="SUO04606.1"/>
    <property type="molecule type" value="Genomic_DNA"/>
</dbReference>
<dbReference type="PANTHER" id="PTHR34071">
    <property type="entry name" value="5-NITROIMIDAZOLE ANTIBIOTICS RESISTANCE PROTEIN, NIMA-FAMILY-RELATED PROTEIN-RELATED"/>
    <property type="match status" value="1"/>
</dbReference>
<accession>A0A380LRV7</accession>
<dbReference type="InterPro" id="IPR012349">
    <property type="entry name" value="Split_barrel_FMN-bd"/>
</dbReference>
<dbReference type="Pfam" id="PF12900">
    <property type="entry name" value="Pyridox_ox_2"/>
    <property type="match status" value="1"/>
</dbReference>
<dbReference type="SUPFAM" id="SSF50475">
    <property type="entry name" value="FMN-binding split barrel"/>
    <property type="match status" value="1"/>
</dbReference>
<name>A0A380LRV7_9FIRM</name>
<evidence type="ECO:0000313" key="1">
    <source>
        <dbReference type="EMBL" id="SUO04606.1"/>
    </source>
</evidence>